<sequence>MSSSVTPVRRYGNPASGYESYMLAVHSELPNSTQRNVPKPLEKRGPLDPIVMQSHSETVYPRPIHQLSKITKSIYPEYPLSQHKHPVCPAPEPQQARSL</sequence>
<accession>A0ABQ5GNJ5</accession>
<dbReference type="Proteomes" id="UP001151760">
    <property type="component" value="Unassembled WGS sequence"/>
</dbReference>
<dbReference type="EMBL" id="BQNB010018632">
    <property type="protein sequence ID" value="GJT76527.1"/>
    <property type="molecule type" value="Genomic_DNA"/>
</dbReference>
<evidence type="ECO:0000313" key="2">
    <source>
        <dbReference type="Proteomes" id="UP001151760"/>
    </source>
</evidence>
<comment type="caution">
    <text evidence="1">The sequence shown here is derived from an EMBL/GenBank/DDBJ whole genome shotgun (WGS) entry which is preliminary data.</text>
</comment>
<reference evidence="1" key="1">
    <citation type="journal article" date="2022" name="Int. J. Mol. Sci.">
        <title>Draft Genome of Tanacetum Coccineum: Genomic Comparison of Closely Related Tanacetum-Family Plants.</title>
        <authorList>
            <person name="Yamashiro T."/>
            <person name="Shiraishi A."/>
            <person name="Nakayama K."/>
            <person name="Satake H."/>
        </authorList>
    </citation>
    <scope>NUCLEOTIDE SEQUENCE</scope>
</reference>
<evidence type="ECO:0000313" key="1">
    <source>
        <dbReference type="EMBL" id="GJT76527.1"/>
    </source>
</evidence>
<organism evidence="1 2">
    <name type="scientific">Tanacetum coccineum</name>
    <dbReference type="NCBI Taxonomy" id="301880"/>
    <lineage>
        <taxon>Eukaryota</taxon>
        <taxon>Viridiplantae</taxon>
        <taxon>Streptophyta</taxon>
        <taxon>Embryophyta</taxon>
        <taxon>Tracheophyta</taxon>
        <taxon>Spermatophyta</taxon>
        <taxon>Magnoliopsida</taxon>
        <taxon>eudicotyledons</taxon>
        <taxon>Gunneridae</taxon>
        <taxon>Pentapetalae</taxon>
        <taxon>asterids</taxon>
        <taxon>campanulids</taxon>
        <taxon>Asterales</taxon>
        <taxon>Asteraceae</taxon>
        <taxon>Asteroideae</taxon>
        <taxon>Anthemideae</taxon>
        <taxon>Anthemidinae</taxon>
        <taxon>Tanacetum</taxon>
    </lineage>
</organism>
<name>A0ABQ5GNJ5_9ASTR</name>
<proteinExistence type="predicted"/>
<protein>
    <submittedName>
        <fullName evidence="1">Uncharacterized protein</fullName>
    </submittedName>
</protein>
<reference evidence="1" key="2">
    <citation type="submission" date="2022-01" db="EMBL/GenBank/DDBJ databases">
        <authorList>
            <person name="Yamashiro T."/>
            <person name="Shiraishi A."/>
            <person name="Satake H."/>
            <person name="Nakayama K."/>
        </authorList>
    </citation>
    <scope>NUCLEOTIDE SEQUENCE</scope>
</reference>
<keyword evidence="2" id="KW-1185">Reference proteome</keyword>
<gene>
    <name evidence="1" type="ORF">Tco_1043252</name>
</gene>